<evidence type="ECO:0000256" key="6">
    <source>
        <dbReference type="ARBA" id="ARBA00023242"/>
    </source>
</evidence>
<evidence type="ECO:0000256" key="5">
    <source>
        <dbReference type="ARBA" id="ARBA00022833"/>
    </source>
</evidence>
<keyword evidence="4 7" id="KW-0863">Zinc-finger</keyword>
<dbReference type="Proteomes" id="UP001159428">
    <property type="component" value="Unassembled WGS sequence"/>
</dbReference>
<evidence type="ECO:0000256" key="3">
    <source>
        <dbReference type="ARBA" id="ARBA00022737"/>
    </source>
</evidence>
<dbReference type="SUPFAM" id="SSF57667">
    <property type="entry name" value="beta-beta-alpha zinc fingers"/>
    <property type="match status" value="2"/>
</dbReference>
<dbReference type="PROSITE" id="PS00028">
    <property type="entry name" value="ZINC_FINGER_C2H2_1"/>
    <property type="match status" value="3"/>
</dbReference>
<dbReference type="InterPro" id="IPR013087">
    <property type="entry name" value="Znf_C2H2_type"/>
</dbReference>
<dbReference type="PANTHER" id="PTHR23235:SF120">
    <property type="entry name" value="KRUPPEL-LIKE FACTOR 15"/>
    <property type="match status" value="1"/>
</dbReference>
<name>A0AAU9WDK8_9CNID</name>
<dbReference type="Gene3D" id="3.30.160.60">
    <property type="entry name" value="Classic Zinc Finger"/>
    <property type="match status" value="3"/>
</dbReference>
<keyword evidence="2" id="KW-0479">Metal-binding</keyword>
<feature type="domain" description="C2H2-type" evidence="8">
    <location>
        <begin position="297"/>
        <end position="324"/>
    </location>
</feature>
<dbReference type="SMART" id="SM00355">
    <property type="entry name" value="ZnF_C2H2"/>
    <property type="match status" value="3"/>
</dbReference>
<evidence type="ECO:0000256" key="2">
    <source>
        <dbReference type="ARBA" id="ARBA00022723"/>
    </source>
</evidence>
<evidence type="ECO:0000256" key="4">
    <source>
        <dbReference type="ARBA" id="ARBA00022771"/>
    </source>
</evidence>
<evidence type="ECO:0000259" key="8">
    <source>
        <dbReference type="PROSITE" id="PS50157"/>
    </source>
</evidence>
<dbReference type="GO" id="GO:0000981">
    <property type="term" value="F:DNA-binding transcription factor activity, RNA polymerase II-specific"/>
    <property type="evidence" value="ECO:0007669"/>
    <property type="project" value="TreeGrafter"/>
</dbReference>
<protein>
    <recommendedName>
        <fullName evidence="8">C2H2-type domain-containing protein</fullName>
    </recommendedName>
</protein>
<accession>A0AAU9WDK8</accession>
<dbReference type="Pfam" id="PF00096">
    <property type="entry name" value="zf-C2H2"/>
    <property type="match status" value="3"/>
</dbReference>
<evidence type="ECO:0000313" key="9">
    <source>
        <dbReference type="EMBL" id="CAH3113258.1"/>
    </source>
</evidence>
<comment type="subcellular location">
    <subcellularLocation>
        <location evidence="1">Nucleus</location>
    </subcellularLocation>
</comment>
<evidence type="ECO:0000256" key="7">
    <source>
        <dbReference type="PROSITE-ProRule" id="PRU00042"/>
    </source>
</evidence>
<proteinExistence type="predicted"/>
<dbReference type="EMBL" id="CALNXJ010000013">
    <property type="protein sequence ID" value="CAH3113258.1"/>
    <property type="molecule type" value="Genomic_DNA"/>
</dbReference>
<dbReference type="GO" id="GO:0005634">
    <property type="term" value="C:nucleus"/>
    <property type="evidence" value="ECO:0007669"/>
    <property type="project" value="UniProtKB-SubCell"/>
</dbReference>
<evidence type="ECO:0000256" key="1">
    <source>
        <dbReference type="ARBA" id="ARBA00004123"/>
    </source>
</evidence>
<dbReference type="PROSITE" id="PS50157">
    <property type="entry name" value="ZINC_FINGER_C2H2_2"/>
    <property type="match status" value="3"/>
</dbReference>
<feature type="non-terminal residue" evidence="9">
    <location>
        <position position="1"/>
    </location>
</feature>
<reference evidence="9 10" key="1">
    <citation type="submission" date="2022-05" db="EMBL/GenBank/DDBJ databases">
        <authorList>
            <consortium name="Genoscope - CEA"/>
            <person name="William W."/>
        </authorList>
    </citation>
    <scope>NUCLEOTIDE SEQUENCE [LARGE SCALE GENOMIC DNA]</scope>
</reference>
<keyword evidence="5" id="KW-0862">Zinc</keyword>
<comment type="caution">
    <text evidence="9">The sequence shown here is derived from an EMBL/GenBank/DDBJ whole genome shotgun (WGS) entry which is preliminary data.</text>
</comment>
<evidence type="ECO:0000313" key="10">
    <source>
        <dbReference type="Proteomes" id="UP001159428"/>
    </source>
</evidence>
<feature type="domain" description="C2H2-type" evidence="8">
    <location>
        <begin position="267"/>
        <end position="296"/>
    </location>
</feature>
<dbReference type="GO" id="GO:0008270">
    <property type="term" value="F:zinc ion binding"/>
    <property type="evidence" value="ECO:0007669"/>
    <property type="project" value="UniProtKB-KW"/>
</dbReference>
<dbReference type="AlphaFoldDB" id="A0AAU9WDK8"/>
<dbReference type="GO" id="GO:0000978">
    <property type="term" value="F:RNA polymerase II cis-regulatory region sequence-specific DNA binding"/>
    <property type="evidence" value="ECO:0007669"/>
    <property type="project" value="TreeGrafter"/>
</dbReference>
<gene>
    <name evidence="9" type="ORF">PMEA_00004874</name>
</gene>
<dbReference type="FunFam" id="3.30.160.60:FF:000624">
    <property type="entry name" value="zinc finger protein 697"/>
    <property type="match status" value="1"/>
</dbReference>
<keyword evidence="3" id="KW-0677">Repeat</keyword>
<organism evidence="9 10">
    <name type="scientific">Pocillopora meandrina</name>
    <dbReference type="NCBI Taxonomy" id="46732"/>
    <lineage>
        <taxon>Eukaryota</taxon>
        <taxon>Metazoa</taxon>
        <taxon>Cnidaria</taxon>
        <taxon>Anthozoa</taxon>
        <taxon>Hexacorallia</taxon>
        <taxon>Scleractinia</taxon>
        <taxon>Astrocoeniina</taxon>
        <taxon>Pocilloporidae</taxon>
        <taxon>Pocillopora</taxon>
    </lineage>
</organism>
<feature type="domain" description="C2H2-type" evidence="8">
    <location>
        <begin position="237"/>
        <end position="266"/>
    </location>
</feature>
<keyword evidence="6" id="KW-0539">Nucleus</keyword>
<dbReference type="FunFam" id="3.30.160.60:FF:000125">
    <property type="entry name" value="Putative zinc finger protein 143"/>
    <property type="match status" value="1"/>
</dbReference>
<dbReference type="InterPro" id="IPR036236">
    <property type="entry name" value="Znf_C2H2_sf"/>
</dbReference>
<sequence>QTRDPFEALQGSLGKKYASGKSIQIFICSDIHASYLRRKTSASMNSEFLLEEFMDASALDFTELEEQYPLCGYLPDNTDGLVDQHIDSMSLSCPVDVYLDYLFSKGIVDSMDEHIYLGADCDEVGELKEHLISSVFNSYYKQTFGLEMGSCVKDNLVLSASLLLPDVNDSSSDSSSMSDSSSDIISDKLEGFATRYQCPGPEGQTALMGLPLAKPGAAKQSPGRAERARRRVSTREYKCNFPGCSKMYTKSSHLKAHIRRHTGEKPFACTWKGCNWRFSRSDELARHKRSHSGIKPFICDLCDKKFSRSDHLAKHRKTHYRTRKNSSFVVKM</sequence>
<keyword evidence="10" id="KW-1185">Reference proteome</keyword>
<dbReference type="FunFam" id="3.30.160.60:FF:000018">
    <property type="entry name" value="Krueppel-like factor 15"/>
    <property type="match status" value="1"/>
</dbReference>
<dbReference type="PANTHER" id="PTHR23235">
    <property type="entry name" value="KRUEPPEL-LIKE TRANSCRIPTION FACTOR"/>
    <property type="match status" value="1"/>
</dbReference>